<keyword evidence="2" id="KW-1185">Reference proteome</keyword>
<dbReference type="AlphaFoldDB" id="A0A1A9Z907"/>
<dbReference type="Proteomes" id="UP000092445">
    <property type="component" value="Unassembled WGS sequence"/>
</dbReference>
<evidence type="ECO:0000313" key="2">
    <source>
        <dbReference type="Proteomes" id="UP000092445"/>
    </source>
</evidence>
<dbReference type="EnsemblMetazoa" id="GPAI007466-RA">
    <property type="protein sequence ID" value="GPAI007466-PA"/>
    <property type="gene ID" value="GPAI007466"/>
</dbReference>
<accession>A0A1A9Z907</accession>
<name>A0A1A9Z907_GLOPL</name>
<organism evidence="1 2">
    <name type="scientific">Glossina pallidipes</name>
    <name type="common">Tsetse fly</name>
    <dbReference type="NCBI Taxonomy" id="7398"/>
    <lineage>
        <taxon>Eukaryota</taxon>
        <taxon>Metazoa</taxon>
        <taxon>Ecdysozoa</taxon>
        <taxon>Arthropoda</taxon>
        <taxon>Hexapoda</taxon>
        <taxon>Insecta</taxon>
        <taxon>Pterygota</taxon>
        <taxon>Neoptera</taxon>
        <taxon>Endopterygota</taxon>
        <taxon>Diptera</taxon>
        <taxon>Brachycera</taxon>
        <taxon>Muscomorpha</taxon>
        <taxon>Hippoboscoidea</taxon>
        <taxon>Glossinidae</taxon>
        <taxon>Glossina</taxon>
    </lineage>
</organism>
<protein>
    <submittedName>
        <fullName evidence="1">Uncharacterized protein</fullName>
    </submittedName>
</protein>
<reference evidence="1" key="2">
    <citation type="submission" date="2020-05" db="UniProtKB">
        <authorList>
            <consortium name="EnsemblMetazoa"/>
        </authorList>
    </citation>
    <scope>IDENTIFICATION</scope>
    <source>
        <strain evidence="1">IAEA</strain>
    </source>
</reference>
<evidence type="ECO:0000313" key="1">
    <source>
        <dbReference type="EnsemblMetazoa" id="GPAI007466-PA"/>
    </source>
</evidence>
<proteinExistence type="predicted"/>
<dbReference type="VEuPathDB" id="VectorBase:GPAI007466"/>
<sequence>MHDLLSSIQIVLTQCNRKMHRLIDCYDVFHIVEKAYISMKEKGSEGMREREKDLSSDYQDQELNRAARSFKDGAQFLLFDFLISIFISELSQPNSLRIILSIKSCLDPFNFSPGLDSMDGKLISGHSLCIPFEVVGFSSSKLQ</sequence>
<reference evidence="2" key="1">
    <citation type="submission" date="2014-03" db="EMBL/GenBank/DDBJ databases">
        <authorList>
            <person name="Aksoy S."/>
            <person name="Warren W."/>
            <person name="Wilson R.K."/>
        </authorList>
    </citation>
    <scope>NUCLEOTIDE SEQUENCE [LARGE SCALE GENOMIC DNA]</scope>
    <source>
        <strain evidence="2">IAEA</strain>
    </source>
</reference>